<name>A0ABT8GXP7_9ACTN</name>
<evidence type="ECO:0000313" key="3">
    <source>
        <dbReference type="EMBL" id="MDN4504991.1"/>
    </source>
</evidence>
<feature type="transmembrane region" description="Helical" evidence="2">
    <location>
        <begin position="66"/>
        <end position="86"/>
    </location>
</feature>
<feature type="transmembrane region" description="Helical" evidence="2">
    <location>
        <begin position="6"/>
        <end position="26"/>
    </location>
</feature>
<dbReference type="PANTHER" id="PTHR34703">
    <property type="entry name" value="ANTIPORTER SUBUNIT MNHG2-RELATED"/>
    <property type="match status" value="1"/>
</dbReference>
<evidence type="ECO:0000256" key="1">
    <source>
        <dbReference type="ARBA" id="ARBA00008404"/>
    </source>
</evidence>
<dbReference type="Pfam" id="PF03334">
    <property type="entry name" value="PhaG_MnhG_YufB"/>
    <property type="match status" value="1"/>
</dbReference>
<reference evidence="3 4" key="1">
    <citation type="submission" date="2023-07" db="EMBL/GenBank/DDBJ databases">
        <title>Strategy for survival of the halotoleranting strain Dietzia MX2 from the Yakshinskoe mineral salts deposit.</title>
        <authorList>
            <person name="Kharitonova M.A."/>
            <person name="Kupriyanova-Ashina F.G."/>
            <person name="Shakirov T.R."/>
            <person name="Vafina M.S."/>
            <person name="Ilinskaya O.N."/>
        </authorList>
    </citation>
    <scope>NUCLEOTIDE SEQUENCE [LARGE SCALE GENOMIC DNA]</scope>
    <source>
        <strain evidence="3 4">MX2</strain>
    </source>
</reference>
<sequence length="108" mass="11117">MTILGNITIILGALIFATATLGLIRFPDAYTRISAVGTAGGLGIILITTGALLLQPTVPNTAKFALIIPLQLATSAIGSTALARAAHLARAPLHSQYNDLEPCDPNPT</sequence>
<gene>
    <name evidence="3" type="ORF">QYF62_02805</name>
</gene>
<keyword evidence="2" id="KW-1133">Transmembrane helix</keyword>
<dbReference type="RefSeq" id="WP_301162210.1">
    <property type="nucleotide sequence ID" value="NZ_JAUHTB010000002.1"/>
</dbReference>
<keyword evidence="4" id="KW-1185">Reference proteome</keyword>
<protein>
    <submittedName>
        <fullName evidence="3">Monovalent cation/H(+) antiporter subunit G</fullName>
    </submittedName>
</protein>
<accession>A0ABT8GXP7</accession>
<dbReference type="EMBL" id="JAUHTB010000002">
    <property type="protein sequence ID" value="MDN4504991.1"/>
    <property type="molecule type" value="Genomic_DNA"/>
</dbReference>
<dbReference type="PANTHER" id="PTHR34703:SF1">
    <property type="entry name" value="ANTIPORTER SUBUNIT MNHG2-RELATED"/>
    <property type="match status" value="1"/>
</dbReference>
<evidence type="ECO:0000313" key="4">
    <source>
        <dbReference type="Proteomes" id="UP001172702"/>
    </source>
</evidence>
<evidence type="ECO:0000256" key="2">
    <source>
        <dbReference type="SAM" id="Phobius"/>
    </source>
</evidence>
<comment type="similarity">
    <text evidence="1">Belongs to the CPA3 antiporters (TC 2.A.63) subunit G family.</text>
</comment>
<proteinExistence type="inferred from homology"/>
<dbReference type="InterPro" id="IPR005133">
    <property type="entry name" value="PhaG_MnhG_YufB"/>
</dbReference>
<comment type="caution">
    <text evidence="3">The sequence shown here is derived from an EMBL/GenBank/DDBJ whole genome shotgun (WGS) entry which is preliminary data.</text>
</comment>
<organism evidence="3 4">
    <name type="scientific">Dietzia maris</name>
    <dbReference type="NCBI Taxonomy" id="37915"/>
    <lineage>
        <taxon>Bacteria</taxon>
        <taxon>Bacillati</taxon>
        <taxon>Actinomycetota</taxon>
        <taxon>Actinomycetes</taxon>
        <taxon>Mycobacteriales</taxon>
        <taxon>Dietziaceae</taxon>
        <taxon>Dietzia</taxon>
    </lineage>
</organism>
<keyword evidence="2" id="KW-0472">Membrane</keyword>
<dbReference type="Proteomes" id="UP001172702">
    <property type="component" value="Unassembled WGS sequence"/>
</dbReference>
<feature type="transmembrane region" description="Helical" evidence="2">
    <location>
        <begin position="33"/>
        <end position="54"/>
    </location>
</feature>
<keyword evidence="2" id="KW-0812">Transmembrane</keyword>